<protein>
    <recommendedName>
        <fullName evidence="3">4Fe4S-binding SPASM domain-containing protein</fullName>
    </recommendedName>
</protein>
<evidence type="ECO:0000313" key="1">
    <source>
        <dbReference type="EMBL" id="CUH92207.1"/>
    </source>
</evidence>
<dbReference type="InterPro" id="IPR013785">
    <property type="entry name" value="Aldolase_TIM"/>
</dbReference>
<dbReference type="Proteomes" id="UP000196053">
    <property type="component" value="Chromosome I"/>
</dbReference>
<dbReference type="SUPFAM" id="SSF102114">
    <property type="entry name" value="Radical SAM enzymes"/>
    <property type="match status" value="1"/>
</dbReference>
<dbReference type="InterPro" id="IPR023885">
    <property type="entry name" value="4Fe4S-binding_SPASM_dom"/>
</dbReference>
<accession>A0A0K8J411</accession>
<sequence length="236" mass="27718">MNKYKVVFHLLKDGFVINTNEYELNQEKLNEVYEFDITLCITVLDYIKIYGDKNGKNLENKMYKNIKNILDIGISLEICVLVDRKNDKLLHKYNTILPNKIEIAESYKLINNQINQYYCKSIEKKLDFNADKYFRNTKYNSCLFGKLTFTPNGDISVCPVSNRIIGTYKEGWKTPFRNGKIDELWRKTKNHVSKCKSCEYKYICEDCSILELAVDNNKLSDKLLCNYNPSTGKWDD</sequence>
<gene>
    <name evidence="1" type="ORF">SD1D_0659</name>
</gene>
<evidence type="ECO:0008006" key="3">
    <source>
        <dbReference type="Google" id="ProtNLM"/>
    </source>
</evidence>
<dbReference type="AlphaFoldDB" id="A0A0K8J411"/>
<keyword evidence="2" id="KW-1185">Reference proteome</keyword>
<proteinExistence type="predicted"/>
<evidence type="ECO:0000313" key="2">
    <source>
        <dbReference type="Proteomes" id="UP000196053"/>
    </source>
</evidence>
<dbReference type="NCBIfam" id="TIGR04085">
    <property type="entry name" value="rSAM_more_4Fe4S"/>
    <property type="match status" value="1"/>
</dbReference>
<dbReference type="KEGG" id="hsd:SD1D_0659"/>
<dbReference type="EMBL" id="LN879430">
    <property type="protein sequence ID" value="CUH92207.1"/>
    <property type="molecule type" value="Genomic_DNA"/>
</dbReference>
<dbReference type="Gene3D" id="3.20.20.70">
    <property type="entry name" value="Aldolase class I"/>
    <property type="match status" value="1"/>
</dbReference>
<name>A0A0K8J411_9FIRM</name>
<organism evidence="1 2">
    <name type="scientific">Herbinix luporum</name>
    <dbReference type="NCBI Taxonomy" id="1679721"/>
    <lineage>
        <taxon>Bacteria</taxon>
        <taxon>Bacillati</taxon>
        <taxon>Bacillota</taxon>
        <taxon>Clostridia</taxon>
        <taxon>Lachnospirales</taxon>
        <taxon>Lachnospiraceae</taxon>
        <taxon>Herbinix</taxon>
    </lineage>
</organism>
<reference evidence="2" key="1">
    <citation type="submission" date="2015-09" db="EMBL/GenBank/DDBJ databases">
        <authorList>
            <person name="Wibberg D."/>
        </authorList>
    </citation>
    <scope>NUCLEOTIDE SEQUENCE [LARGE SCALE GENOMIC DNA]</scope>
    <source>
        <strain evidence="2">SD1D</strain>
    </source>
</reference>
<dbReference type="InterPro" id="IPR058240">
    <property type="entry name" value="rSAM_sf"/>
</dbReference>